<dbReference type="OrthoDB" id="9810309at2"/>
<dbReference type="GO" id="GO:0009236">
    <property type="term" value="P:cobalamin biosynthetic process"/>
    <property type="evidence" value="ECO:0007669"/>
    <property type="project" value="InterPro"/>
</dbReference>
<dbReference type="GO" id="GO:0008817">
    <property type="term" value="F:corrinoid adenosyltransferase activity"/>
    <property type="evidence" value="ECO:0007669"/>
    <property type="project" value="InterPro"/>
</dbReference>
<name>A0A345Z2E0_9MOLU</name>
<dbReference type="EMBL" id="CP031376">
    <property type="protein sequence ID" value="AXK50769.1"/>
    <property type="molecule type" value="Genomic_DNA"/>
</dbReference>
<dbReference type="PANTHER" id="PTHR46638:SF1">
    <property type="entry name" value="CORRINOID ADENOSYLTRANSFERASE"/>
    <property type="match status" value="1"/>
</dbReference>
<dbReference type="AlphaFoldDB" id="A0A345Z2E0"/>
<dbReference type="PANTHER" id="PTHR46638">
    <property type="entry name" value="CORRINOID ADENOSYLTRANSFERASE"/>
    <property type="match status" value="1"/>
</dbReference>
<evidence type="ECO:0000313" key="2">
    <source>
        <dbReference type="EMBL" id="AXK50769.1"/>
    </source>
</evidence>
<feature type="transmembrane region" description="Helical" evidence="1">
    <location>
        <begin position="36"/>
        <end position="63"/>
    </location>
</feature>
<keyword evidence="3" id="KW-1185">Reference proteome</keyword>
<dbReference type="Pfam" id="PF02572">
    <property type="entry name" value="CobA_CobO_BtuR"/>
    <property type="match status" value="1"/>
</dbReference>
<protein>
    <submittedName>
        <fullName evidence="2">Cobalamin adenosyltransferase</fullName>
    </submittedName>
</protein>
<dbReference type="SUPFAM" id="SSF52540">
    <property type="entry name" value="P-loop containing nucleoside triphosphate hydrolases"/>
    <property type="match status" value="1"/>
</dbReference>
<feature type="transmembrane region" description="Helical" evidence="1">
    <location>
        <begin position="75"/>
        <end position="94"/>
    </location>
</feature>
<gene>
    <name evidence="2" type="primary">btuR</name>
    <name evidence="2" type="ORF">SALLE_v1c00930</name>
</gene>
<feature type="transmembrane region" description="Helical" evidence="1">
    <location>
        <begin position="6"/>
        <end position="24"/>
    </location>
</feature>
<dbReference type="Proteomes" id="UP000254792">
    <property type="component" value="Chromosome"/>
</dbReference>
<dbReference type="GO" id="GO:0005524">
    <property type="term" value="F:ATP binding"/>
    <property type="evidence" value="ECO:0007669"/>
    <property type="project" value="InterPro"/>
</dbReference>
<keyword evidence="1" id="KW-0812">Transmembrane</keyword>
<evidence type="ECO:0000313" key="3">
    <source>
        <dbReference type="Proteomes" id="UP000254792"/>
    </source>
</evidence>
<reference evidence="2 3" key="1">
    <citation type="submission" date="2018-07" db="EMBL/GenBank/DDBJ databases">
        <title>Complete genome sequence of Spiroplasma alleghenense PLHS-1 (ATCC 51752).</title>
        <authorList>
            <person name="Chou L."/>
            <person name="Lee T.-Y."/>
            <person name="Tsai Y.-M."/>
            <person name="Kuo C.-H."/>
        </authorList>
    </citation>
    <scope>NUCLEOTIDE SEQUENCE [LARGE SCALE GENOMIC DNA]</scope>
    <source>
        <strain evidence="2 3">PLHS-1</strain>
    </source>
</reference>
<dbReference type="KEGG" id="salx:SALLE_v1c00930"/>
<dbReference type="InterPro" id="IPR027417">
    <property type="entry name" value="P-loop_NTPase"/>
</dbReference>
<dbReference type="InterPro" id="IPR003724">
    <property type="entry name" value="CblAdoTrfase_CobA"/>
</dbReference>
<accession>A0A345Z2E0</accession>
<keyword evidence="1" id="KW-1133">Transmembrane helix</keyword>
<evidence type="ECO:0000256" key="1">
    <source>
        <dbReference type="SAM" id="Phobius"/>
    </source>
</evidence>
<keyword evidence="1" id="KW-0472">Membrane</keyword>
<proteinExistence type="predicted"/>
<feature type="transmembrane region" description="Helical" evidence="1">
    <location>
        <begin position="101"/>
        <end position="126"/>
    </location>
</feature>
<sequence>MNQRVQLLFKIAIVPVYAAMVVGAKEALALVPNIELVSFLLSFAALVFPILMVLGIITVFTFIEVFIYSYGVAQWMLLYLIAWPILVLLTLLFRPAIKRHWFIFVIINAIFGLCFGLIDAVLNYFVWFQFNLPVTIAYYLRGITFDIIHGSGNFVVAIILYKPVMALWNSHLKKYLGGNYFVKQEKGYVHIIMGEGKGKTSALNGMALRAAGDGWTVKYVRFLKNRPTSENKMLKKAKIKVENFYHFSKKFIWEMNETEVEEFKTETRKGFEHLKNLLQDSNNNMILIDELLGAIENKFIDEDELITALKNRRPGIEIGISGRYASDKLIEFADLVSKIEPVKHYFEKGVEARKGIEY</sequence>
<dbReference type="RefSeq" id="WP_115557698.1">
    <property type="nucleotide sequence ID" value="NZ_CP031376.1"/>
</dbReference>
<dbReference type="Gene3D" id="3.40.50.300">
    <property type="entry name" value="P-loop containing nucleotide triphosphate hydrolases"/>
    <property type="match status" value="1"/>
</dbReference>
<organism evidence="2 3">
    <name type="scientific">Spiroplasma alleghenense</name>
    <dbReference type="NCBI Taxonomy" id="216931"/>
    <lineage>
        <taxon>Bacteria</taxon>
        <taxon>Bacillati</taxon>
        <taxon>Mycoplasmatota</taxon>
        <taxon>Mollicutes</taxon>
        <taxon>Entomoplasmatales</taxon>
        <taxon>Spiroplasmataceae</taxon>
        <taxon>Spiroplasma</taxon>
    </lineage>
</organism>
<feature type="transmembrane region" description="Helical" evidence="1">
    <location>
        <begin position="138"/>
        <end position="161"/>
    </location>
</feature>
<keyword evidence="2" id="KW-0808">Transferase</keyword>